<gene>
    <name evidence="1" type="ORF">g.2759</name>
</gene>
<proteinExistence type="predicted"/>
<dbReference type="AlphaFoldDB" id="A0A1B6EDH5"/>
<dbReference type="EMBL" id="GEDC01001312">
    <property type="protein sequence ID" value="JAS35986.1"/>
    <property type="molecule type" value="Transcribed_RNA"/>
</dbReference>
<evidence type="ECO:0000313" key="1">
    <source>
        <dbReference type="EMBL" id="JAS35986.1"/>
    </source>
</evidence>
<protein>
    <recommendedName>
        <fullName evidence="2">Reverse transcriptase zinc-binding domain-containing protein</fullName>
    </recommendedName>
</protein>
<evidence type="ECO:0008006" key="2">
    <source>
        <dbReference type="Google" id="ProtNLM"/>
    </source>
</evidence>
<organism evidence="1">
    <name type="scientific">Clastoptera arizonana</name>
    <name type="common">Arizona spittle bug</name>
    <dbReference type="NCBI Taxonomy" id="38151"/>
    <lineage>
        <taxon>Eukaryota</taxon>
        <taxon>Metazoa</taxon>
        <taxon>Ecdysozoa</taxon>
        <taxon>Arthropoda</taxon>
        <taxon>Hexapoda</taxon>
        <taxon>Insecta</taxon>
        <taxon>Pterygota</taxon>
        <taxon>Neoptera</taxon>
        <taxon>Paraneoptera</taxon>
        <taxon>Hemiptera</taxon>
        <taxon>Auchenorrhyncha</taxon>
        <taxon>Cercopoidea</taxon>
        <taxon>Clastopteridae</taxon>
        <taxon>Clastoptera</taxon>
    </lineage>
</organism>
<feature type="non-terminal residue" evidence="1">
    <location>
        <position position="1"/>
    </location>
</feature>
<sequence>NTFGVRAALAREGPRDVMCRRCHSRVETLGHVIGECSFGRGARIQRHDEVVNAIEDSIKDQGLTYCKEENFNAPDGSILRPDLVIITPESGLICDVTVRMEGDGSLQLAASEKIGKYSILDETIKSRFGVGRTAVLPLIFGSRGGILPRTIRHMERIGCGERGMLSDIILGIIRSTLYIARGHLDY</sequence>
<reference evidence="1" key="1">
    <citation type="submission" date="2015-12" db="EMBL/GenBank/DDBJ databases">
        <title>De novo transcriptome assembly of four potential Pierce s Disease insect vectors from Arizona vineyards.</title>
        <authorList>
            <person name="Tassone E.E."/>
        </authorList>
    </citation>
    <scope>NUCLEOTIDE SEQUENCE</scope>
</reference>
<accession>A0A1B6EDH5</accession>
<name>A0A1B6EDH5_9HEMI</name>